<dbReference type="PANTHER" id="PTHR11010:SF23">
    <property type="entry name" value="SERINE PEPTIDASE"/>
    <property type="match status" value="1"/>
</dbReference>
<dbReference type="InterPro" id="IPR029058">
    <property type="entry name" value="AB_hydrolase_fold"/>
</dbReference>
<dbReference type="PANTHER" id="PTHR11010">
    <property type="entry name" value="PROTEASE S28 PRO-X CARBOXYPEPTIDASE-RELATED"/>
    <property type="match status" value="1"/>
</dbReference>
<gene>
    <name evidence="7" type="ORF">MAN_03787</name>
</gene>
<evidence type="ECO:0000256" key="5">
    <source>
        <dbReference type="ARBA" id="ARBA00023180"/>
    </source>
</evidence>
<dbReference type="SUPFAM" id="SSF53474">
    <property type="entry name" value="alpha/beta-Hydrolases"/>
    <property type="match status" value="1"/>
</dbReference>
<protein>
    <submittedName>
        <fullName evidence="7">Peptidase S28</fullName>
    </submittedName>
</protein>
<dbReference type="EMBL" id="AZNF01000004">
    <property type="protein sequence ID" value="KID67029.1"/>
    <property type="molecule type" value="Genomic_DNA"/>
</dbReference>
<accession>A0A0B4GFR2</accession>
<evidence type="ECO:0000256" key="1">
    <source>
        <dbReference type="ARBA" id="ARBA00011079"/>
    </source>
</evidence>
<feature type="signal peptide" evidence="6">
    <location>
        <begin position="1"/>
        <end position="22"/>
    </location>
</feature>
<proteinExistence type="inferred from homology"/>
<name>A0A0B4GFR2_METAF</name>
<reference evidence="7 8" key="1">
    <citation type="journal article" date="2014" name="Proc. Natl. Acad. Sci. U.S.A.">
        <title>Trajectory and genomic determinants of fungal-pathogen speciation and host adaptation.</title>
        <authorList>
            <person name="Hu X."/>
            <person name="Xiao G."/>
            <person name="Zheng P."/>
            <person name="Shang Y."/>
            <person name="Su Y."/>
            <person name="Zhang X."/>
            <person name="Liu X."/>
            <person name="Zhan S."/>
            <person name="St Leger R.J."/>
            <person name="Wang C."/>
        </authorList>
    </citation>
    <scope>NUCLEOTIDE SEQUENCE [LARGE SCALE GENOMIC DNA]</scope>
    <source>
        <strain evidence="7 8">ARSEF 549</strain>
    </source>
</reference>
<evidence type="ECO:0000256" key="4">
    <source>
        <dbReference type="ARBA" id="ARBA00022801"/>
    </source>
</evidence>
<evidence type="ECO:0000313" key="8">
    <source>
        <dbReference type="Proteomes" id="UP000031186"/>
    </source>
</evidence>
<keyword evidence="2" id="KW-0645">Protease</keyword>
<evidence type="ECO:0000256" key="3">
    <source>
        <dbReference type="ARBA" id="ARBA00022729"/>
    </source>
</evidence>
<evidence type="ECO:0000313" key="7">
    <source>
        <dbReference type="EMBL" id="KID67029.1"/>
    </source>
</evidence>
<keyword evidence="3 6" id="KW-0732">Signal</keyword>
<dbReference type="Gene3D" id="3.40.50.1820">
    <property type="entry name" value="alpha/beta hydrolase"/>
    <property type="match status" value="2"/>
</dbReference>
<dbReference type="AlphaFoldDB" id="A0A0B4GFR2"/>
<dbReference type="MEROPS" id="S28.004"/>
<keyword evidence="8" id="KW-1185">Reference proteome</keyword>
<comment type="caution">
    <text evidence="7">The sequence shown here is derived from an EMBL/GenBank/DDBJ whole genome shotgun (WGS) entry which is preliminary data.</text>
</comment>
<dbReference type="Pfam" id="PF05577">
    <property type="entry name" value="Peptidase_S28"/>
    <property type="match status" value="1"/>
</dbReference>
<keyword evidence="5" id="KW-0325">Glycoprotein</keyword>
<evidence type="ECO:0000256" key="6">
    <source>
        <dbReference type="SAM" id="SignalP"/>
    </source>
</evidence>
<dbReference type="GO" id="GO:0008239">
    <property type="term" value="F:dipeptidyl-peptidase activity"/>
    <property type="evidence" value="ECO:0007669"/>
    <property type="project" value="TreeGrafter"/>
</dbReference>
<dbReference type="HOGENOM" id="CLU_023630_1_0_1"/>
<dbReference type="GO" id="GO:0006508">
    <property type="term" value="P:proteolysis"/>
    <property type="evidence" value="ECO:0007669"/>
    <property type="project" value="UniProtKB-KW"/>
</dbReference>
<keyword evidence="4" id="KW-0378">Hydrolase</keyword>
<sequence>MPISLVAAALAALAAAPACVNALRASQELGYIPPIPEDAHHAGHNGLARRAPNATNPNIKAATFQQLIDHSNPSLGTFTQRYWYNAEFYRGPGAPIVLNAPGEYASDRFVGYTTNLTLPGVFAQTNGGATLILEHRYWGQSSPYPNLTAETLQYLTLDQSIQDLVHFARTVELPFDPDGSSRPDKAPWVLSGCSYPGALTAWTHHLAPGTFWAYHCSSAVVEAVADYWQYFAPIDEALPRNCSADLKRINAHFQRVLTNGTAEAKSGLKRKFGFDHIADDDFVSAVDGALGTWQSQQFYSGYTDTFRMCDYMETGNANGTNGTIPGPEGVGLCQSLKGLARFWREYVLPGDGACSKEWDDYPPQACYDTHNASYPVFTNTTVENPYNRQWMWFLCNEAFEYWQAGSPQSTVGYPAPLYNIDYWRAQCPIYFPEVNGHQVGMVKGVRADDVNRRTGGWANVNTTRLIWINGEYDPWRSASVESDFRPGGPFGGGDDERPSYVIPKAAHCNDMLMRNAEANPGVRKVVDAEVAKMKEWVDAFYKNKL</sequence>
<dbReference type="OrthoDB" id="1735038at2759"/>
<dbReference type="GO" id="GO:0070008">
    <property type="term" value="F:serine-type exopeptidase activity"/>
    <property type="evidence" value="ECO:0007669"/>
    <property type="project" value="InterPro"/>
</dbReference>
<dbReference type="Proteomes" id="UP000031186">
    <property type="component" value="Unassembled WGS sequence"/>
</dbReference>
<organism evidence="7 8">
    <name type="scientific">Metarhizium anisopliae (strain ARSEF 549)</name>
    <dbReference type="NCBI Taxonomy" id="3151832"/>
    <lineage>
        <taxon>Eukaryota</taxon>
        <taxon>Fungi</taxon>
        <taxon>Dikarya</taxon>
        <taxon>Ascomycota</taxon>
        <taxon>Pezizomycotina</taxon>
        <taxon>Sordariomycetes</taxon>
        <taxon>Hypocreomycetidae</taxon>
        <taxon>Hypocreales</taxon>
        <taxon>Clavicipitaceae</taxon>
        <taxon>Metarhizium</taxon>
    </lineage>
</organism>
<evidence type="ECO:0000256" key="2">
    <source>
        <dbReference type="ARBA" id="ARBA00022670"/>
    </source>
</evidence>
<feature type="chain" id="PRO_5002089428" evidence="6">
    <location>
        <begin position="23"/>
        <end position="545"/>
    </location>
</feature>
<feature type="non-terminal residue" evidence="7">
    <location>
        <position position="1"/>
    </location>
</feature>
<dbReference type="VEuPathDB" id="FungiDB:MAN_03787"/>
<dbReference type="InterPro" id="IPR008758">
    <property type="entry name" value="Peptidase_S28"/>
</dbReference>
<comment type="similarity">
    <text evidence="1">Belongs to the peptidase S28 family.</text>
</comment>